<evidence type="ECO:0000313" key="3">
    <source>
        <dbReference type="EMBL" id="KAL2553765.1"/>
    </source>
</evidence>
<reference evidence="4" key="1">
    <citation type="submission" date="2024-07" db="EMBL/GenBank/DDBJ databases">
        <title>Two chromosome-level genome assemblies of Korean endemic species Abeliophyllum distichum and Forsythia ovata (Oleaceae).</title>
        <authorList>
            <person name="Jang H."/>
        </authorList>
    </citation>
    <scope>NUCLEOTIDE SEQUENCE [LARGE SCALE GENOMIC DNA]</scope>
</reference>
<comment type="similarity">
    <text evidence="2">Belongs to the LAZY family.</text>
</comment>
<keyword evidence="1" id="KW-0341">Growth regulation</keyword>
<dbReference type="PANTHER" id="PTHR34045:SF3">
    <property type="entry name" value="PROTEIN LAZY 4"/>
    <property type="match status" value="1"/>
</dbReference>
<evidence type="ECO:0000256" key="1">
    <source>
        <dbReference type="ARBA" id="ARBA00022604"/>
    </source>
</evidence>
<dbReference type="AlphaFoldDB" id="A0ABD1WWC3"/>
<proteinExistence type="inferred from homology"/>
<comment type="caution">
    <text evidence="3">The sequence shown here is derived from an EMBL/GenBank/DDBJ whole genome shotgun (WGS) entry which is preliminary data.</text>
</comment>
<dbReference type="Proteomes" id="UP001604277">
    <property type="component" value="Unassembled WGS sequence"/>
</dbReference>
<dbReference type="InterPro" id="IPR044683">
    <property type="entry name" value="LAZY"/>
</dbReference>
<dbReference type="EMBL" id="JBFOLJ010000002">
    <property type="protein sequence ID" value="KAL2553765.1"/>
    <property type="molecule type" value="Genomic_DNA"/>
</dbReference>
<organism evidence="3 4">
    <name type="scientific">Forsythia ovata</name>
    <dbReference type="NCBI Taxonomy" id="205694"/>
    <lineage>
        <taxon>Eukaryota</taxon>
        <taxon>Viridiplantae</taxon>
        <taxon>Streptophyta</taxon>
        <taxon>Embryophyta</taxon>
        <taxon>Tracheophyta</taxon>
        <taxon>Spermatophyta</taxon>
        <taxon>Magnoliopsida</taxon>
        <taxon>eudicotyledons</taxon>
        <taxon>Gunneridae</taxon>
        <taxon>Pentapetalae</taxon>
        <taxon>asterids</taxon>
        <taxon>lamiids</taxon>
        <taxon>Lamiales</taxon>
        <taxon>Oleaceae</taxon>
        <taxon>Forsythieae</taxon>
        <taxon>Forsythia</taxon>
    </lineage>
</organism>
<sequence>MFPKLTSFGLWDLLYTHKISVSTLNKSTISPILILHLQMKIFSWMQNKLNGKERRSKTSSASATDHIMHQACKEEFSDWPNGLFAIGTFGNSTMKHTENSNLQRSLSSCKEQPKDNLRLEKHIDCLPSLEHEKTSDESINDNSANKDDLIQLTTSVVRSRESDIRLQSTGKSIGRKSLSFLLKKALLCGGGFSSTPILRDPFPEPKLDKSRMEKILGAILQKKIYPQSSIQMPTAKKYLDMPEIHSESEGSKWVKTDSECKSTRSL</sequence>
<accession>A0ABD1WWC3</accession>
<evidence type="ECO:0000256" key="2">
    <source>
        <dbReference type="ARBA" id="ARBA00024198"/>
    </source>
</evidence>
<evidence type="ECO:0000313" key="4">
    <source>
        <dbReference type="Proteomes" id="UP001604277"/>
    </source>
</evidence>
<name>A0ABD1WWC3_9LAMI</name>
<protein>
    <submittedName>
        <fullName evidence="3">Uncharacterized protein</fullName>
    </submittedName>
</protein>
<dbReference type="PANTHER" id="PTHR34045">
    <property type="entry name" value="OS03G0406300 PROTEIN"/>
    <property type="match status" value="1"/>
</dbReference>
<keyword evidence="4" id="KW-1185">Reference proteome</keyword>
<gene>
    <name evidence="3" type="ORF">Fot_07384</name>
</gene>
<dbReference type="GO" id="GO:0009630">
    <property type="term" value="P:gravitropism"/>
    <property type="evidence" value="ECO:0007669"/>
    <property type="project" value="UniProtKB-ARBA"/>
</dbReference>